<proteinExistence type="predicted"/>
<dbReference type="STRING" id="430522.BFS30_21080"/>
<organism evidence="2 3">
    <name type="scientific">Pedobacter steynii</name>
    <dbReference type="NCBI Taxonomy" id="430522"/>
    <lineage>
        <taxon>Bacteria</taxon>
        <taxon>Pseudomonadati</taxon>
        <taxon>Bacteroidota</taxon>
        <taxon>Sphingobacteriia</taxon>
        <taxon>Sphingobacteriales</taxon>
        <taxon>Sphingobacteriaceae</taxon>
        <taxon>Pedobacter</taxon>
    </lineage>
</organism>
<dbReference type="PROSITE" id="PS50022">
    <property type="entry name" value="FA58C_3"/>
    <property type="match status" value="1"/>
</dbReference>
<dbReference type="SUPFAM" id="SSF49785">
    <property type="entry name" value="Galactose-binding domain-like"/>
    <property type="match status" value="1"/>
</dbReference>
<dbReference type="InterPro" id="IPR032527">
    <property type="entry name" value="DUF4959"/>
</dbReference>
<sequence>MVIKLKNMRNNNMIKLVSFFLGLIILNQGCKEDELLPLTDNQTPPGIVSNISVENGPGKAKITYSLPNEKDLLYVKAVYTLSSGKEYEVKSSIYNSSLEVVGFGDTDEHTVKLYSVNRSEVASTPVEVKVKPLENAIWSVYRSLGVIADFAGIKLTAKNTFQSDLAIEVLVQKEGKYVPSAKNIYTKVIDIDQSVRGFDTVSQKFAITIRDRWLNYSDTLYATLKPLYETALPKTDYRPITLPTDATQEYTSTSLSYMWDGNIMDWPRISLTKTTILTPQWVTFDLGKPATLSRIMIWDYPEYLNAGRTYYYGGGVNQFEIWGSDNPPADGSFNNWTLMGTFQAKKPSGSAYGVQTGEDYAAANAGFSYSLKIGAPKVRYLRIRNNKNWQGTTFMSVAEVQVYGDPR</sequence>
<dbReference type="Gene3D" id="2.60.120.260">
    <property type="entry name" value="Galactose-binding domain-like"/>
    <property type="match status" value="1"/>
</dbReference>
<gene>
    <name evidence="2" type="ORF">SAMN05421820_104371</name>
</gene>
<dbReference type="Pfam" id="PF17166">
    <property type="entry name" value="DUF5126"/>
    <property type="match status" value="1"/>
</dbReference>
<evidence type="ECO:0000313" key="3">
    <source>
        <dbReference type="Proteomes" id="UP000183200"/>
    </source>
</evidence>
<dbReference type="OrthoDB" id="621114at2"/>
<dbReference type="Pfam" id="PF16391">
    <property type="entry name" value="DUF5000"/>
    <property type="match status" value="1"/>
</dbReference>
<dbReference type="Pfam" id="PF16323">
    <property type="entry name" value="DUF4959"/>
    <property type="match status" value="1"/>
</dbReference>
<reference evidence="3" key="1">
    <citation type="submission" date="2016-10" db="EMBL/GenBank/DDBJ databases">
        <authorList>
            <person name="Varghese N."/>
            <person name="Submissions S."/>
        </authorList>
    </citation>
    <scope>NUCLEOTIDE SEQUENCE [LARGE SCALE GENOMIC DNA]</scope>
    <source>
        <strain evidence="3">DSM 19110</strain>
    </source>
</reference>
<name>A0A1G9V387_9SPHI</name>
<evidence type="ECO:0000259" key="1">
    <source>
        <dbReference type="PROSITE" id="PS50022"/>
    </source>
</evidence>
<evidence type="ECO:0000313" key="2">
    <source>
        <dbReference type="EMBL" id="SDM66589.1"/>
    </source>
</evidence>
<keyword evidence="3" id="KW-1185">Reference proteome</keyword>
<protein>
    <recommendedName>
        <fullName evidence="1">F5/8 type C domain-containing protein</fullName>
    </recommendedName>
</protein>
<dbReference type="EMBL" id="FNGY01000004">
    <property type="protein sequence ID" value="SDM66589.1"/>
    <property type="molecule type" value="Genomic_DNA"/>
</dbReference>
<dbReference type="InterPro" id="IPR000421">
    <property type="entry name" value="FA58C"/>
</dbReference>
<feature type="domain" description="F5/8 type C" evidence="1">
    <location>
        <begin position="266"/>
        <end position="405"/>
    </location>
</feature>
<dbReference type="Proteomes" id="UP000183200">
    <property type="component" value="Unassembled WGS sequence"/>
</dbReference>
<dbReference type="InterPro" id="IPR033431">
    <property type="entry name" value="DUF5126"/>
</dbReference>
<dbReference type="InterPro" id="IPR032164">
    <property type="entry name" value="DUF5000"/>
</dbReference>
<dbReference type="InterPro" id="IPR008979">
    <property type="entry name" value="Galactose-bd-like_sf"/>
</dbReference>
<dbReference type="AlphaFoldDB" id="A0A1G9V387"/>
<accession>A0A1G9V387</accession>